<dbReference type="EMBL" id="JAUJYN010000010">
    <property type="protein sequence ID" value="KAK1262221.1"/>
    <property type="molecule type" value="Genomic_DNA"/>
</dbReference>
<proteinExistence type="predicted"/>
<dbReference type="FunFam" id="1.25.10.10:FF:000543">
    <property type="entry name" value="Armadillo repeat only 2"/>
    <property type="match status" value="1"/>
</dbReference>
<dbReference type="InterPro" id="IPR000225">
    <property type="entry name" value="Armadillo"/>
</dbReference>
<name>A0AAV9ADZ8_ACOGR</name>
<protein>
    <recommendedName>
        <fullName evidence="2">DUF7792 domain-containing protein</fullName>
    </recommendedName>
</protein>
<dbReference type="Gene3D" id="1.20.930.20">
    <property type="entry name" value="Adaptor protein Cbl, N-terminal domain"/>
    <property type="match status" value="1"/>
</dbReference>
<dbReference type="InterPro" id="IPR016024">
    <property type="entry name" value="ARM-type_fold"/>
</dbReference>
<dbReference type="Pfam" id="PF25055">
    <property type="entry name" value="DUF7792"/>
    <property type="match status" value="1"/>
</dbReference>
<dbReference type="Proteomes" id="UP001179952">
    <property type="component" value="Unassembled WGS sequence"/>
</dbReference>
<dbReference type="Pfam" id="PF00514">
    <property type="entry name" value="Arm"/>
    <property type="match status" value="1"/>
</dbReference>
<dbReference type="InterPro" id="IPR036537">
    <property type="entry name" value="Adaptor_Cbl_N_dom_sf"/>
</dbReference>
<reference evidence="3" key="1">
    <citation type="journal article" date="2023" name="Nat. Commun.">
        <title>Diploid and tetraploid genomes of Acorus and the evolution of monocots.</title>
        <authorList>
            <person name="Ma L."/>
            <person name="Liu K.W."/>
            <person name="Li Z."/>
            <person name="Hsiao Y.Y."/>
            <person name="Qi Y."/>
            <person name="Fu T."/>
            <person name="Tang G.D."/>
            <person name="Zhang D."/>
            <person name="Sun W.H."/>
            <person name="Liu D.K."/>
            <person name="Li Y."/>
            <person name="Chen G.Z."/>
            <person name="Liu X.D."/>
            <person name="Liao X.Y."/>
            <person name="Jiang Y.T."/>
            <person name="Yu X."/>
            <person name="Hao Y."/>
            <person name="Huang J."/>
            <person name="Zhao X.W."/>
            <person name="Ke S."/>
            <person name="Chen Y.Y."/>
            <person name="Wu W.L."/>
            <person name="Hsu J.L."/>
            <person name="Lin Y.F."/>
            <person name="Huang M.D."/>
            <person name="Li C.Y."/>
            <person name="Huang L."/>
            <person name="Wang Z.W."/>
            <person name="Zhao X."/>
            <person name="Zhong W.Y."/>
            <person name="Peng D.H."/>
            <person name="Ahmad S."/>
            <person name="Lan S."/>
            <person name="Zhang J.S."/>
            <person name="Tsai W.C."/>
            <person name="Van de Peer Y."/>
            <person name="Liu Z.J."/>
        </authorList>
    </citation>
    <scope>NUCLEOTIDE SEQUENCE</scope>
    <source>
        <strain evidence="3">SCP</strain>
    </source>
</reference>
<dbReference type="InterPro" id="IPR011989">
    <property type="entry name" value="ARM-like"/>
</dbReference>
<dbReference type="SUPFAM" id="SSF48371">
    <property type="entry name" value="ARM repeat"/>
    <property type="match status" value="1"/>
</dbReference>
<feature type="domain" description="DUF7792" evidence="2">
    <location>
        <begin position="7"/>
        <end position="121"/>
    </location>
</feature>
<keyword evidence="4" id="KW-1185">Reference proteome</keyword>
<dbReference type="InterPro" id="IPR056694">
    <property type="entry name" value="DUF7792"/>
</dbReference>
<dbReference type="Gene3D" id="1.25.10.10">
    <property type="entry name" value="Leucine-rich Repeat Variant"/>
    <property type="match status" value="2"/>
</dbReference>
<dbReference type="GO" id="GO:0007166">
    <property type="term" value="P:cell surface receptor signaling pathway"/>
    <property type="evidence" value="ECO:0007669"/>
    <property type="project" value="InterPro"/>
</dbReference>
<accession>A0AAV9ADZ8</accession>
<evidence type="ECO:0000256" key="1">
    <source>
        <dbReference type="SAM" id="MobiDB-lite"/>
    </source>
</evidence>
<dbReference type="AlphaFoldDB" id="A0AAV9ADZ8"/>
<sequence>MMGDGVKQILTKPIQLADQVTKVVDDAHLFKQECFEIKSKTERLATLLRQAARADLYERPTRRIMDDTGQVLEKALQLVLRCRSAGLVKRLFTLNPGTAFKKMSSQLENSIGDVSWLLRVSAAASDDDDGYLGLPPIAANEPILCLIWEPIATLHTASTLEKRCDAAASLVSLARDNDRYGKLIIEEGGVGPLLRLVKEGKPEGQEYAARALGLLGRDPESVEQMVNAGACTVFAKVLKEGGSMRVQAVVAEAVSELAAHGPSCQDMFAKNNVIRLLVGHLAFETVQEHSKYAIASQHKSIHSIAAAAATTNNSIATASSNHDDDERRINHPMGNQHNAKNQMHSVVQSTMAAKSNTRPKNPPQQQQQQQNLSLAGQSIKGREYEDPETKLYMKAMAAKALWKLARGNAAICKSITESKALLCFAVLLEKGPGEEVQYNSAMALMEIARVAESDADLRQSAFKPNSPAARAVVDQMLRVVELAEPGSSLLVPCVIALGCLARTFRATETRVIGPLVGLLDDREEYVERAATVALTKFACTENYLHVNHARAILEKGGAKHLVQLVYLGEQAMQVEALKLLCYVAQHVPESEALAEANVLPVLEWASKQGFMVQDPTLDMLLPEAKGRLELYQSRSRH</sequence>
<evidence type="ECO:0000313" key="4">
    <source>
        <dbReference type="Proteomes" id="UP001179952"/>
    </source>
</evidence>
<reference evidence="3" key="2">
    <citation type="submission" date="2023-06" db="EMBL/GenBank/DDBJ databases">
        <authorList>
            <person name="Ma L."/>
            <person name="Liu K.-W."/>
            <person name="Li Z."/>
            <person name="Hsiao Y.-Y."/>
            <person name="Qi Y."/>
            <person name="Fu T."/>
            <person name="Tang G."/>
            <person name="Zhang D."/>
            <person name="Sun W.-H."/>
            <person name="Liu D.-K."/>
            <person name="Li Y."/>
            <person name="Chen G.-Z."/>
            <person name="Liu X.-D."/>
            <person name="Liao X.-Y."/>
            <person name="Jiang Y.-T."/>
            <person name="Yu X."/>
            <person name="Hao Y."/>
            <person name="Huang J."/>
            <person name="Zhao X.-W."/>
            <person name="Ke S."/>
            <person name="Chen Y.-Y."/>
            <person name="Wu W.-L."/>
            <person name="Hsu J.-L."/>
            <person name="Lin Y.-F."/>
            <person name="Huang M.-D."/>
            <person name="Li C.-Y."/>
            <person name="Huang L."/>
            <person name="Wang Z.-W."/>
            <person name="Zhao X."/>
            <person name="Zhong W.-Y."/>
            <person name="Peng D.-H."/>
            <person name="Ahmad S."/>
            <person name="Lan S."/>
            <person name="Zhang J.-S."/>
            <person name="Tsai W.-C."/>
            <person name="Van De Peer Y."/>
            <person name="Liu Z.-J."/>
        </authorList>
    </citation>
    <scope>NUCLEOTIDE SEQUENCE</scope>
    <source>
        <strain evidence="3">SCP</strain>
        <tissue evidence="3">Leaves</tissue>
    </source>
</reference>
<evidence type="ECO:0000259" key="2">
    <source>
        <dbReference type="Pfam" id="PF25055"/>
    </source>
</evidence>
<dbReference type="SMART" id="SM00185">
    <property type="entry name" value="ARM"/>
    <property type="match status" value="5"/>
</dbReference>
<dbReference type="PANTHER" id="PTHR46168:SF9">
    <property type="entry name" value="ARMADILLO REPEAT ONLY 2"/>
    <property type="match status" value="1"/>
</dbReference>
<evidence type="ECO:0000313" key="3">
    <source>
        <dbReference type="EMBL" id="KAK1262221.1"/>
    </source>
</evidence>
<feature type="compositionally biased region" description="Polar residues" evidence="1">
    <location>
        <begin position="333"/>
        <end position="359"/>
    </location>
</feature>
<gene>
    <name evidence="3" type="ORF">QJS04_geneDACA001166</name>
</gene>
<organism evidence="3 4">
    <name type="scientific">Acorus gramineus</name>
    <name type="common">Dwarf sweet flag</name>
    <dbReference type="NCBI Taxonomy" id="55184"/>
    <lineage>
        <taxon>Eukaryota</taxon>
        <taxon>Viridiplantae</taxon>
        <taxon>Streptophyta</taxon>
        <taxon>Embryophyta</taxon>
        <taxon>Tracheophyta</taxon>
        <taxon>Spermatophyta</taxon>
        <taxon>Magnoliopsida</taxon>
        <taxon>Liliopsida</taxon>
        <taxon>Acoraceae</taxon>
        <taxon>Acorus</taxon>
    </lineage>
</organism>
<feature type="region of interest" description="Disordered" evidence="1">
    <location>
        <begin position="315"/>
        <end position="380"/>
    </location>
</feature>
<dbReference type="PANTHER" id="PTHR46168">
    <property type="entry name" value="ARMADILLO REPEAT ONLY 4"/>
    <property type="match status" value="1"/>
</dbReference>
<comment type="caution">
    <text evidence="3">The sequence shown here is derived from an EMBL/GenBank/DDBJ whole genome shotgun (WGS) entry which is preliminary data.</text>
</comment>